<organism evidence="2 3">
    <name type="scientific">Anaeromicropila herbilytica</name>
    <dbReference type="NCBI Taxonomy" id="2785025"/>
    <lineage>
        <taxon>Bacteria</taxon>
        <taxon>Bacillati</taxon>
        <taxon>Bacillota</taxon>
        <taxon>Clostridia</taxon>
        <taxon>Lachnospirales</taxon>
        <taxon>Lachnospiraceae</taxon>
        <taxon>Anaeromicropila</taxon>
    </lineage>
</organism>
<name>A0A7R7IER6_9FIRM</name>
<dbReference type="Pfam" id="PF22765">
    <property type="entry name" value="DUF7010"/>
    <property type="match status" value="1"/>
</dbReference>
<evidence type="ECO:0000313" key="3">
    <source>
        <dbReference type="Proteomes" id="UP000595897"/>
    </source>
</evidence>
<dbReference type="AlphaFoldDB" id="A0A7R7IER6"/>
<proteinExistence type="predicted"/>
<keyword evidence="1" id="KW-1133">Transmembrane helix</keyword>
<protein>
    <submittedName>
        <fullName evidence="2">Uncharacterized protein</fullName>
    </submittedName>
</protein>
<keyword evidence="1" id="KW-0472">Membrane</keyword>
<sequence>MNFEQGKKVLDELRLDCAIKQKKGLHFILASVVLWSAVFGVHVSNLDALTKNFYTFCITAILVPIAFLISKIIKVDFQNKENPLTNLGILFSVNQFLYLIIAMWVYQAVPDKMLMVIAMIFGAHLMPFGWLYQSKSYMVLSGIVTVIALFIGCSYDSYILAAVMIVIEIIFCISLVIENKKLSANHI</sequence>
<feature type="transmembrane region" description="Helical" evidence="1">
    <location>
        <begin position="158"/>
        <end position="177"/>
    </location>
</feature>
<feature type="transmembrane region" description="Helical" evidence="1">
    <location>
        <begin position="53"/>
        <end position="73"/>
    </location>
</feature>
<dbReference type="InterPro" id="IPR053824">
    <property type="entry name" value="DUF7010"/>
</dbReference>
<feature type="transmembrane region" description="Helical" evidence="1">
    <location>
        <begin position="113"/>
        <end position="132"/>
    </location>
</feature>
<dbReference type="Proteomes" id="UP000595897">
    <property type="component" value="Chromosome"/>
</dbReference>
<dbReference type="KEGG" id="ahb:bsdtb5_42680"/>
<dbReference type="RefSeq" id="WP_271713968.1">
    <property type="nucleotide sequence ID" value="NZ_AP024169.1"/>
</dbReference>
<feature type="transmembrane region" description="Helical" evidence="1">
    <location>
        <begin position="85"/>
        <end position="107"/>
    </location>
</feature>
<feature type="transmembrane region" description="Helical" evidence="1">
    <location>
        <begin position="24"/>
        <end position="41"/>
    </location>
</feature>
<keyword evidence="3" id="KW-1185">Reference proteome</keyword>
<gene>
    <name evidence="2" type="ORF">bsdtb5_42680</name>
</gene>
<dbReference type="EMBL" id="AP024169">
    <property type="protein sequence ID" value="BCN32973.1"/>
    <property type="molecule type" value="Genomic_DNA"/>
</dbReference>
<reference evidence="2 3" key="1">
    <citation type="submission" date="2020-11" db="EMBL/GenBank/DDBJ databases">
        <title>Draft genome sequencing of a Lachnospiraceae strain isolated from anoxic soil subjected to BSD treatment.</title>
        <authorList>
            <person name="Uek A."/>
            <person name="Tonouchi A."/>
        </authorList>
    </citation>
    <scope>NUCLEOTIDE SEQUENCE [LARGE SCALE GENOMIC DNA]</scope>
    <source>
        <strain evidence="2 3">TB5</strain>
    </source>
</reference>
<evidence type="ECO:0000256" key="1">
    <source>
        <dbReference type="SAM" id="Phobius"/>
    </source>
</evidence>
<keyword evidence="1" id="KW-0812">Transmembrane</keyword>
<accession>A0A7R7IER6</accession>
<evidence type="ECO:0000313" key="2">
    <source>
        <dbReference type="EMBL" id="BCN32973.1"/>
    </source>
</evidence>
<feature type="transmembrane region" description="Helical" evidence="1">
    <location>
        <begin position="137"/>
        <end position="152"/>
    </location>
</feature>